<keyword evidence="12" id="KW-1185">Reference proteome</keyword>
<dbReference type="AlphaFoldDB" id="A0AAD6ZTX0"/>
<dbReference type="PANTHER" id="PTHR43829:SF14">
    <property type="entry name" value="AQUAPORIN 3"/>
    <property type="match status" value="1"/>
</dbReference>
<evidence type="ECO:0000256" key="8">
    <source>
        <dbReference type="RuleBase" id="RU000477"/>
    </source>
</evidence>
<evidence type="ECO:0000256" key="9">
    <source>
        <dbReference type="SAM" id="MobiDB-lite"/>
    </source>
</evidence>
<reference evidence="11" key="1">
    <citation type="submission" date="2023-03" db="EMBL/GenBank/DDBJ databases">
        <title>Massive genome expansion in bonnet fungi (Mycena s.s.) driven by repeated elements and novel gene families across ecological guilds.</title>
        <authorList>
            <consortium name="Lawrence Berkeley National Laboratory"/>
            <person name="Harder C.B."/>
            <person name="Miyauchi S."/>
            <person name="Viragh M."/>
            <person name="Kuo A."/>
            <person name="Thoen E."/>
            <person name="Andreopoulos B."/>
            <person name="Lu D."/>
            <person name="Skrede I."/>
            <person name="Drula E."/>
            <person name="Henrissat B."/>
            <person name="Morin E."/>
            <person name="Kohler A."/>
            <person name="Barry K."/>
            <person name="LaButti K."/>
            <person name="Morin E."/>
            <person name="Salamov A."/>
            <person name="Lipzen A."/>
            <person name="Mereny Z."/>
            <person name="Hegedus B."/>
            <person name="Baldrian P."/>
            <person name="Stursova M."/>
            <person name="Weitz H."/>
            <person name="Taylor A."/>
            <person name="Grigoriev I.V."/>
            <person name="Nagy L.G."/>
            <person name="Martin F."/>
            <person name="Kauserud H."/>
        </authorList>
    </citation>
    <scope>NUCLEOTIDE SEQUENCE</scope>
    <source>
        <strain evidence="11">CBHHK002</strain>
    </source>
</reference>
<feature type="transmembrane region" description="Helical" evidence="10">
    <location>
        <begin position="189"/>
        <end position="208"/>
    </location>
</feature>
<evidence type="ECO:0000256" key="6">
    <source>
        <dbReference type="ARBA" id="ARBA00022989"/>
    </source>
</evidence>
<dbReference type="GO" id="GO:0015250">
    <property type="term" value="F:water channel activity"/>
    <property type="evidence" value="ECO:0007669"/>
    <property type="project" value="TreeGrafter"/>
</dbReference>
<organism evidence="11 12">
    <name type="scientific">Mycena albidolilacea</name>
    <dbReference type="NCBI Taxonomy" id="1033008"/>
    <lineage>
        <taxon>Eukaryota</taxon>
        <taxon>Fungi</taxon>
        <taxon>Dikarya</taxon>
        <taxon>Basidiomycota</taxon>
        <taxon>Agaricomycotina</taxon>
        <taxon>Agaricomycetes</taxon>
        <taxon>Agaricomycetidae</taxon>
        <taxon>Agaricales</taxon>
        <taxon>Marasmiineae</taxon>
        <taxon>Mycenaceae</taxon>
        <taxon>Mycena</taxon>
    </lineage>
</organism>
<keyword evidence="3 8" id="KW-0813">Transport</keyword>
<evidence type="ECO:0000256" key="1">
    <source>
        <dbReference type="ARBA" id="ARBA00004141"/>
    </source>
</evidence>
<evidence type="ECO:0000256" key="10">
    <source>
        <dbReference type="SAM" id="Phobius"/>
    </source>
</evidence>
<evidence type="ECO:0000313" key="11">
    <source>
        <dbReference type="EMBL" id="KAJ7339311.1"/>
    </source>
</evidence>
<keyword evidence="7 10" id="KW-0472">Membrane</keyword>
<feature type="transmembrane region" description="Helical" evidence="10">
    <location>
        <begin position="124"/>
        <end position="144"/>
    </location>
</feature>
<evidence type="ECO:0000256" key="5">
    <source>
        <dbReference type="ARBA" id="ARBA00022737"/>
    </source>
</evidence>
<evidence type="ECO:0000256" key="3">
    <source>
        <dbReference type="ARBA" id="ARBA00022448"/>
    </source>
</evidence>
<dbReference type="Pfam" id="PF00230">
    <property type="entry name" value="MIP"/>
    <property type="match status" value="1"/>
</dbReference>
<name>A0AAD6ZTX0_9AGAR</name>
<sequence>MAATVSHANSKRIVYMSDLHGGRPSFFVGWERLRHGKLHWLAESFAEAMGVFMYVYAGVGSTAVWVIGNLTKEIGFSSLLQIGLGYAAGIMLAITICSATSGGHFNPCITIVQMLFKGFPPLKGARYIASQIFGGYIACLLIYYQYSTILKTIEATVPPATLAAIQYTPNGPAGIFALYVTPGTPLGPVFVNEFITDFFLALVIFGCVDPSNVLIPPSMAPVIIALAYAAAIWGYAGVGLSANTARDVGGRLAAMTIWGKDAAGTSGYAALAALTNIPATILACIVYELMFVDSDRVVSQEHREFHDIHALHRRHGQAAIAAADGSSNSSVGHEKEHLGTVERV</sequence>
<evidence type="ECO:0000256" key="4">
    <source>
        <dbReference type="ARBA" id="ARBA00022692"/>
    </source>
</evidence>
<keyword evidence="5" id="KW-0677">Repeat</keyword>
<feature type="region of interest" description="Disordered" evidence="9">
    <location>
        <begin position="323"/>
        <end position="344"/>
    </location>
</feature>
<dbReference type="SUPFAM" id="SSF81338">
    <property type="entry name" value="Aquaporin-like"/>
    <property type="match status" value="1"/>
</dbReference>
<gene>
    <name evidence="11" type="ORF">DFH08DRAFT_876514</name>
</gene>
<keyword evidence="6 10" id="KW-1133">Transmembrane helix</keyword>
<dbReference type="Proteomes" id="UP001218218">
    <property type="component" value="Unassembled WGS sequence"/>
</dbReference>
<accession>A0AAD6ZTX0</accession>
<comment type="subcellular location">
    <subcellularLocation>
        <location evidence="1">Membrane</location>
        <topology evidence="1">Multi-pass membrane protein</topology>
    </subcellularLocation>
</comment>
<comment type="similarity">
    <text evidence="2 8">Belongs to the MIP/aquaporin (TC 1.A.8) family.</text>
</comment>
<evidence type="ECO:0000256" key="2">
    <source>
        <dbReference type="ARBA" id="ARBA00006175"/>
    </source>
</evidence>
<dbReference type="Gene3D" id="1.20.1080.10">
    <property type="entry name" value="Glycerol uptake facilitator protein"/>
    <property type="match status" value="1"/>
</dbReference>
<feature type="transmembrane region" description="Helical" evidence="10">
    <location>
        <begin position="79"/>
        <end position="103"/>
    </location>
</feature>
<protein>
    <submittedName>
        <fullName evidence="11">Aquaporin-like protein</fullName>
    </submittedName>
</protein>
<feature type="transmembrane region" description="Helical" evidence="10">
    <location>
        <begin position="220"/>
        <end position="242"/>
    </location>
</feature>
<dbReference type="GO" id="GO:0005886">
    <property type="term" value="C:plasma membrane"/>
    <property type="evidence" value="ECO:0007669"/>
    <property type="project" value="TreeGrafter"/>
</dbReference>
<dbReference type="GO" id="GO:0015254">
    <property type="term" value="F:glycerol channel activity"/>
    <property type="evidence" value="ECO:0007669"/>
    <property type="project" value="TreeGrafter"/>
</dbReference>
<feature type="transmembrane region" description="Helical" evidence="10">
    <location>
        <begin position="44"/>
        <end position="67"/>
    </location>
</feature>
<evidence type="ECO:0000256" key="7">
    <source>
        <dbReference type="ARBA" id="ARBA00023136"/>
    </source>
</evidence>
<feature type="transmembrane region" description="Helical" evidence="10">
    <location>
        <begin position="268"/>
        <end position="290"/>
    </location>
</feature>
<feature type="compositionally biased region" description="Basic and acidic residues" evidence="9">
    <location>
        <begin position="332"/>
        <end position="344"/>
    </location>
</feature>
<dbReference type="PRINTS" id="PR00783">
    <property type="entry name" value="MINTRINSICP"/>
</dbReference>
<dbReference type="InterPro" id="IPR000425">
    <property type="entry name" value="MIP"/>
</dbReference>
<comment type="caution">
    <text evidence="11">The sequence shown here is derived from an EMBL/GenBank/DDBJ whole genome shotgun (WGS) entry which is preliminary data.</text>
</comment>
<evidence type="ECO:0000313" key="12">
    <source>
        <dbReference type="Proteomes" id="UP001218218"/>
    </source>
</evidence>
<dbReference type="InterPro" id="IPR050363">
    <property type="entry name" value="MIP/Aquaporin"/>
</dbReference>
<proteinExistence type="inferred from homology"/>
<dbReference type="InterPro" id="IPR023271">
    <property type="entry name" value="Aquaporin-like"/>
</dbReference>
<dbReference type="EMBL" id="JARIHO010000028">
    <property type="protein sequence ID" value="KAJ7339311.1"/>
    <property type="molecule type" value="Genomic_DNA"/>
</dbReference>
<dbReference type="PANTHER" id="PTHR43829">
    <property type="entry name" value="AQUAPORIN OR AQUAGLYCEROPORIN RELATED"/>
    <property type="match status" value="1"/>
</dbReference>
<keyword evidence="4 8" id="KW-0812">Transmembrane</keyword>